<gene>
    <name evidence="13" type="ORF">BASA50_007865</name>
</gene>
<evidence type="ECO:0000256" key="6">
    <source>
        <dbReference type="ARBA" id="ARBA00022801"/>
    </source>
</evidence>
<dbReference type="InterPro" id="IPR050241">
    <property type="entry name" value="NAD-cap_RNA_hydrolase_NudC"/>
</dbReference>
<keyword evidence="6" id="KW-0378">Hydrolase</keyword>
<dbReference type="Gene3D" id="3.90.79.20">
    <property type="match status" value="1"/>
</dbReference>
<dbReference type="SUPFAM" id="SSF55811">
    <property type="entry name" value="Nudix"/>
    <property type="match status" value="1"/>
</dbReference>
<dbReference type="Pfam" id="PF09296">
    <property type="entry name" value="NUDIX-like"/>
    <property type="match status" value="1"/>
</dbReference>
<dbReference type="NCBIfam" id="NF001299">
    <property type="entry name" value="PRK00241.1"/>
    <property type="match status" value="1"/>
</dbReference>
<evidence type="ECO:0000256" key="1">
    <source>
        <dbReference type="ARBA" id="ARBA00001946"/>
    </source>
</evidence>
<name>A0ABQ8F5W4_9FUNG</name>
<comment type="cofactor">
    <cofactor evidence="1">
        <name>Mg(2+)</name>
        <dbReference type="ChEBI" id="CHEBI:18420"/>
    </cofactor>
</comment>
<feature type="chain" id="PRO_5046653981" description="NAD(+) diphosphatase" evidence="11">
    <location>
        <begin position="19"/>
        <end position="620"/>
    </location>
</feature>
<dbReference type="PROSITE" id="PS00893">
    <property type="entry name" value="NUDIX_BOX"/>
    <property type="match status" value="1"/>
</dbReference>
<sequence>MRVGIGIILSVLSSSVLAAVIPNDDDHGLLLARRTGSLENKDLLWKRADEEQMELGSSNSGAGASTEASAGASAGDDAEASTSTGESNPNNSRSKSRLSKMGRSFRNFRKNLKTAKQEVALEHDKKHLQNAIKALTKVTESDDKSGFILEVETLLRTALNEARGFMKAFKKVKKPFVLFTPEGKNRKSLIKKIAEMPKTAKKAVEKHIKDLYRFLAYIKRHPKTVLSELKKTINSISRMNRMTISLHERVYRILTLAVKSTNNEENIKVTDDYMLQMKDHWNRAFDALEVIKRKVKIDRTTFEGDAAYQKLQSARRSCVEELREERRLSARFVAFNCLCFLQNSQGRVAWLKQADLVSEISIAELDARSVFLGLDEQVGLPYWAVDVTNCQSLISKLETQLCLGKFVEARPAAFDLPRFEASIVGQARSLIDWNARYIYCPSCGSKTKQAESGHKRLCLDQKCISHSSVQNYSHPRTDAAVIIAVSSVDGNRILLGRQKDWPERVYSCIAGFLECGESIDEACKREVNEETNVQVGSVLFHSSQPWPFPSQLMLGCFGQAVSDEIKLKDGELQDARWFTRDEIGAAISGKSAILRLSTKGSIAFSLVRAWLERGSTKSAL</sequence>
<keyword evidence="7" id="KW-0460">Magnesium</keyword>
<evidence type="ECO:0000256" key="3">
    <source>
        <dbReference type="ARBA" id="ARBA00009595"/>
    </source>
</evidence>
<comment type="similarity">
    <text evidence="3">Belongs to the Nudix hydrolase family. NudC subfamily.</text>
</comment>
<evidence type="ECO:0000313" key="14">
    <source>
        <dbReference type="Proteomes" id="UP001648503"/>
    </source>
</evidence>
<feature type="domain" description="Nudix hydrolase" evidence="12">
    <location>
        <begin position="475"/>
        <end position="608"/>
    </location>
</feature>
<keyword evidence="5" id="KW-0479">Metal-binding</keyword>
<dbReference type="EMBL" id="JAFCIX010000371">
    <property type="protein sequence ID" value="KAH6592814.1"/>
    <property type="molecule type" value="Genomic_DNA"/>
</dbReference>
<evidence type="ECO:0000256" key="4">
    <source>
        <dbReference type="ARBA" id="ARBA00012381"/>
    </source>
</evidence>
<proteinExistence type="inferred from homology"/>
<feature type="signal peptide" evidence="11">
    <location>
        <begin position="1"/>
        <end position="18"/>
    </location>
</feature>
<protein>
    <recommendedName>
        <fullName evidence="4">NAD(+) diphosphatase</fullName>
        <ecNumber evidence="4">3.6.1.22</ecNumber>
    </recommendedName>
</protein>
<evidence type="ECO:0000256" key="8">
    <source>
        <dbReference type="ARBA" id="ARBA00023027"/>
    </source>
</evidence>
<accession>A0ABQ8F5W4</accession>
<organism evidence="13 14">
    <name type="scientific">Batrachochytrium salamandrivorans</name>
    <dbReference type="NCBI Taxonomy" id="1357716"/>
    <lineage>
        <taxon>Eukaryota</taxon>
        <taxon>Fungi</taxon>
        <taxon>Fungi incertae sedis</taxon>
        <taxon>Chytridiomycota</taxon>
        <taxon>Chytridiomycota incertae sedis</taxon>
        <taxon>Chytridiomycetes</taxon>
        <taxon>Rhizophydiales</taxon>
        <taxon>Rhizophydiales incertae sedis</taxon>
        <taxon>Batrachochytrium</taxon>
    </lineage>
</organism>
<feature type="compositionally biased region" description="Polar residues" evidence="10">
    <location>
        <begin position="84"/>
        <end position="93"/>
    </location>
</feature>
<dbReference type="PANTHER" id="PTHR42904">
    <property type="entry name" value="NUDIX HYDROLASE, NUDC SUBFAMILY"/>
    <property type="match status" value="1"/>
</dbReference>
<dbReference type="CDD" id="cd03429">
    <property type="entry name" value="NUDIX_NADH_pyrophosphatase_Nudt13"/>
    <property type="match status" value="1"/>
</dbReference>
<evidence type="ECO:0000256" key="9">
    <source>
        <dbReference type="ARBA" id="ARBA00023679"/>
    </source>
</evidence>
<keyword evidence="14" id="KW-1185">Reference proteome</keyword>
<evidence type="ECO:0000256" key="10">
    <source>
        <dbReference type="SAM" id="MobiDB-lite"/>
    </source>
</evidence>
<reference evidence="13 14" key="1">
    <citation type="submission" date="2021-02" db="EMBL/GenBank/DDBJ databases">
        <title>Variation within the Batrachochytrium salamandrivorans European outbreak.</title>
        <authorList>
            <person name="Kelly M."/>
            <person name="Pasmans F."/>
            <person name="Shea T.P."/>
            <person name="Munoz J.F."/>
            <person name="Carranza S."/>
            <person name="Cuomo C.A."/>
            <person name="Martel A."/>
        </authorList>
    </citation>
    <scope>NUCLEOTIDE SEQUENCE [LARGE SCALE GENOMIC DNA]</scope>
    <source>
        <strain evidence="13 14">AMFP18/2</strain>
    </source>
</reference>
<evidence type="ECO:0000256" key="11">
    <source>
        <dbReference type="SAM" id="SignalP"/>
    </source>
</evidence>
<keyword evidence="11" id="KW-0732">Signal</keyword>
<dbReference type="InterPro" id="IPR015375">
    <property type="entry name" value="NADH_PPase-like_N"/>
</dbReference>
<feature type="region of interest" description="Disordered" evidence="10">
    <location>
        <begin position="54"/>
        <end position="101"/>
    </location>
</feature>
<dbReference type="InterPro" id="IPR015797">
    <property type="entry name" value="NUDIX_hydrolase-like_dom_sf"/>
</dbReference>
<evidence type="ECO:0000256" key="5">
    <source>
        <dbReference type="ARBA" id="ARBA00022723"/>
    </source>
</evidence>
<comment type="catalytic activity">
    <reaction evidence="9">
        <text>a 5'-end NAD(+)-phospho-ribonucleoside in mRNA + H2O = a 5'-end phospho-adenosine-phospho-ribonucleoside in mRNA + beta-nicotinamide D-ribonucleotide + 2 H(+)</text>
        <dbReference type="Rhea" id="RHEA:60876"/>
        <dbReference type="Rhea" id="RHEA-COMP:15698"/>
        <dbReference type="Rhea" id="RHEA-COMP:15719"/>
        <dbReference type="ChEBI" id="CHEBI:14649"/>
        <dbReference type="ChEBI" id="CHEBI:15377"/>
        <dbReference type="ChEBI" id="CHEBI:15378"/>
        <dbReference type="ChEBI" id="CHEBI:144029"/>
        <dbReference type="ChEBI" id="CHEBI:144051"/>
    </reaction>
    <physiologicalReaction direction="left-to-right" evidence="9">
        <dbReference type="Rhea" id="RHEA:60877"/>
    </physiologicalReaction>
</comment>
<dbReference type="InterPro" id="IPR020084">
    <property type="entry name" value="NUDIX_hydrolase_CS"/>
</dbReference>
<dbReference type="EC" id="3.6.1.22" evidence="4"/>
<feature type="compositionally biased region" description="Low complexity" evidence="10">
    <location>
        <begin position="56"/>
        <end position="83"/>
    </location>
</feature>
<dbReference type="Proteomes" id="UP001648503">
    <property type="component" value="Unassembled WGS sequence"/>
</dbReference>
<evidence type="ECO:0000256" key="7">
    <source>
        <dbReference type="ARBA" id="ARBA00022842"/>
    </source>
</evidence>
<comment type="cofactor">
    <cofactor evidence="2">
        <name>Zn(2+)</name>
        <dbReference type="ChEBI" id="CHEBI:29105"/>
    </cofactor>
</comment>
<dbReference type="InterPro" id="IPR049734">
    <property type="entry name" value="NudC-like_C"/>
</dbReference>
<dbReference type="InterPro" id="IPR000086">
    <property type="entry name" value="NUDIX_hydrolase_dom"/>
</dbReference>
<dbReference type="PANTHER" id="PTHR42904:SF6">
    <property type="entry name" value="NAD-CAPPED RNA HYDROLASE NUDT12"/>
    <property type="match status" value="1"/>
</dbReference>
<dbReference type="Gene3D" id="3.90.79.10">
    <property type="entry name" value="Nucleoside Triphosphate Pyrophosphohydrolase"/>
    <property type="match status" value="1"/>
</dbReference>
<keyword evidence="8" id="KW-0520">NAD</keyword>
<evidence type="ECO:0000259" key="12">
    <source>
        <dbReference type="PROSITE" id="PS51462"/>
    </source>
</evidence>
<evidence type="ECO:0000313" key="13">
    <source>
        <dbReference type="EMBL" id="KAH6592814.1"/>
    </source>
</evidence>
<comment type="caution">
    <text evidence="13">The sequence shown here is derived from an EMBL/GenBank/DDBJ whole genome shotgun (WGS) entry which is preliminary data.</text>
</comment>
<dbReference type="Pfam" id="PF00293">
    <property type="entry name" value="NUDIX"/>
    <property type="match status" value="1"/>
</dbReference>
<dbReference type="PROSITE" id="PS51462">
    <property type="entry name" value="NUDIX"/>
    <property type="match status" value="1"/>
</dbReference>
<evidence type="ECO:0000256" key="2">
    <source>
        <dbReference type="ARBA" id="ARBA00001947"/>
    </source>
</evidence>